<feature type="compositionally biased region" description="Polar residues" evidence="1">
    <location>
        <begin position="822"/>
        <end position="834"/>
    </location>
</feature>
<name>A0A4E0RFT5_FASHE</name>
<evidence type="ECO:0000313" key="3">
    <source>
        <dbReference type="Proteomes" id="UP000230066"/>
    </source>
</evidence>
<accession>A0A4E0RFT5</accession>
<evidence type="ECO:0000256" key="1">
    <source>
        <dbReference type="SAM" id="MobiDB-lite"/>
    </source>
</evidence>
<protein>
    <submittedName>
        <fullName evidence="2">Uncharacterized protein</fullName>
    </submittedName>
</protein>
<proteinExistence type="predicted"/>
<dbReference type="Proteomes" id="UP000230066">
    <property type="component" value="Unassembled WGS sequence"/>
</dbReference>
<feature type="region of interest" description="Disordered" evidence="1">
    <location>
        <begin position="1060"/>
        <end position="1093"/>
    </location>
</feature>
<feature type="region of interest" description="Disordered" evidence="1">
    <location>
        <begin position="756"/>
        <end position="775"/>
    </location>
</feature>
<feature type="region of interest" description="Disordered" evidence="1">
    <location>
        <begin position="812"/>
        <end position="868"/>
    </location>
</feature>
<feature type="compositionally biased region" description="Polar residues" evidence="1">
    <location>
        <begin position="645"/>
        <end position="660"/>
    </location>
</feature>
<evidence type="ECO:0000313" key="2">
    <source>
        <dbReference type="EMBL" id="THD26553.1"/>
    </source>
</evidence>
<comment type="caution">
    <text evidence="2">The sequence shown here is derived from an EMBL/GenBank/DDBJ whole genome shotgun (WGS) entry which is preliminary data.</text>
</comment>
<dbReference type="AlphaFoldDB" id="A0A4E0RFT5"/>
<sequence>MSDTSTAQPTWHGLSNRLTSSSLSVKEFVELPLLSSYNNAFLETITEEGSEFEPSDDGSASFEQSDYLPFESIRVEQATGSLVRADPSLMIGELESPDYEEVFPLPIQSFPSFHKELLDYSNLLVPFTKANCSDTSIQMQNGNHIYAKDTVSLQMNKDPDTLKHQSELVDGNTKEENNNDELIKTSDYQSYDEADMPTDGVDDWGEGLVLDQTPGRTETIKHVASSKSSGEVVHSSDGCGVLLQSLDNPLNSGNPWINDQDLKEEVMILSTEDDKKFVWKLEHSINSQTVNQASVIPSPQRSEFGFYLPQKTPENSFHFCSDRNDAPGNIALKKSSNKTDEPKGKLNDSQLTTNYEDNSANSSEGTRTLVETVKAPRHFITQTSSIPAIPRPILPRICNSDIAKPHMMDPKPIPPPKPQFPRHGYPELLFGQVKCLQSSFGLTMAPVTSASTSARPPLPPRPGSKPVMQNVNCFFQPALSYRELLSTTHPADQTTIQKCQSYQSDSTAVQLYETNTLMDATTMQSFVDHSGPTFGSNLGRMTNPLASSYPRFGGNSTSDRSAFLESQKNWSSNSYFGQSSQGFSGKTCVLQDQGEVLIENPAYMSTFFSESSKQREETSVHAPSKFIFGKSQPVTSKIQFTDANSVPSTSTVERNTSNECPLTERSSGDYHSINPVTTQVLPPSSIQTESQSKNYPIWIANSTPLAHYYASHSAMSGTVDQNGKTVSKVPELTINSALDDLSSPTEELVVQDNPNRLSTRTSLTNLPGQSLKSNPRPIQRSFAVVGVSELLAKTDEELNQFLQGAEKKLVSSGPDLADELSNESSGNQISSTSGGPMEHSPVRRRFQSNRIGPAVNKQSFDSVETESDSDHLDRRSFYDYGCDDDDDDIEESNGNDIDEVVSEVELHGVRRTISAGDRDGFCGSKPLTSAETDGILCQLKLLNENTQFVWSDSCPVAASSQEHKSTKELDYTASQSDMPFIDSDSFQNEPWNNGIGGADVWRLNYSYKPIRANLDEVTLSSDRTSSKLSWGSTNAINYLSLIKTPLARGDSRKLIENEYDEVEPDDEQGNPRTRSRRASHSCDSSKPESRLQKLTAPWLQRLCGCVRPSRFRRKKSI</sequence>
<keyword evidence="3" id="KW-1185">Reference proteome</keyword>
<feature type="region of interest" description="Disordered" evidence="1">
    <location>
        <begin position="645"/>
        <end position="674"/>
    </location>
</feature>
<feature type="compositionally biased region" description="Basic and acidic residues" evidence="1">
    <location>
        <begin position="337"/>
        <end position="346"/>
    </location>
</feature>
<reference evidence="2" key="1">
    <citation type="submission" date="2019-03" db="EMBL/GenBank/DDBJ databases">
        <title>Improved annotation for the trematode Fasciola hepatica.</title>
        <authorList>
            <person name="Choi Y.-J."/>
            <person name="Martin J."/>
            <person name="Mitreva M."/>
        </authorList>
    </citation>
    <scope>NUCLEOTIDE SEQUENCE [LARGE SCALE GENOMIC DNA]</scope>
</reference>
<feature type="region of interest" description="Disordered" evidence="1">
    <location>
        <begin position="328"/>
        <end position="365"/>
    </location>
</feature>
<organism evidence="2 3">
    <name type="scientific">Fasciola hepatica</name>
    <name type="common">Liver fluke</name>
    <dbReference type="NCBI Taxonomy" id="6192"/>
    <lineage>
        <taxon>Eukaryota</taxon>
        <taxon>Metazoa</taxon>
        <taxon>Spiralia</taxon>
        <taxon>Lophotrochozoa</taxon>
        <taxon>Platyhelminthes</taxon>
        <taxon>Trematoda</taxon>
        <taxon>Digenea</taxon>
        <taxon>Plagiorchiida</taxon>
        <taxon>Echinostomata</taxon>
        <taxon>Echinostomatoidea</taxon>
        <taxon>Fasciolidae</taxon>
        <taxon>Fasciola</taxon>
    </lineage>
</organism>
<gene>
    <name evidence="2" type="ORF">D915_002636</name>
</gene>
<feature type="compositionally biased region" description="Polar residues" evidence="1">
    <location>
        <begin position="756"/>
        <end position="773"/>
    </location>
</feature>
<feature type="compositionally biased region" description="Polar residues" evidence="1">
    <location>
        <begin position="347"/>
        <end position="365"/>
    </location>
</feature>
<dbReference type="EMBL" id="JXXN02000700">
    <property type="protein sequence ID" value="THD26553.1"/>
    <property type="molecule type" value="Genomic_DNA"/>
</dbReference>